<dbReference type="STRING" id="930090.W6Z7X3"/>
<evidence type="ECO:0000313" key="2">
    <source>
        <dbReference type="Proteomes" id="UP000054032"/>
    </source>
</evidence>
<gene>
    <name evidence="1" type="ORF">COCMIDRAFT_36187</name>
</gene>
<keyword evidence="2" id="KW-1185">Reference proteome</keyword>
<dbReference type="EMBL" id="KI963971">
    <property type="protein sequence ID" value="EUC46100.1"/>
    <property type="molecule type" value="Genomic_DNA"/>
</dbReference>
<dbReference type="Proteomes" id="UP000054032">
    <property type="component" value="Unassembled WGS sequence"/>
</dbReference>
<dbReference type="HOGENOM" id="CLU_171229_0_0_1"/>
<reference evidence="1 2" key="1">
    <citation type="journal article" date="2013" name="PLoS Genet.">
        <title>Comparative genome structure, secondary metabolite, and effector coding capacity across Cochliobolus pathogens.</title>
        <authorList>
            <person name="Condon B.J."/>
            <person name="Leng Y."/>
            <person name="Wu D."/>
            <person name="Bushley K.E."/>
            <person name="Ohm R.A."/>
            <person name="Otillar R."/>
            <person name="Martin J."/>
            <person name="Schackwitz W."/>
            <person name="Grimwood J."/>
            <person name="MohdZainudin N."/>
            <person name="Xue C."/>
            <person name="Wang R."/>
            <person name="Manning V.A."/>
            <person name="Dhillon B."/>
            <person name="Tu Z.J."/>
            <person name="Steffenson B.J."/>
            <person name="Salamov A."/>
            <person name="Sun H."/>
            <person name="Lowry S."/>
            <person name="LaButti K."/>
            <person name="Han J."/>
            <person name="Copeland A."/>
            <person name="Lindquist E."/>
            <person name="Barry K."/>
            <person name="Schmutz J."/>
            <person name="Baker S.E."/>
            <person name="Ciuffetti L.M."/>
            <person name="Grigoriev I.V."/>
            <person name="Zhong S."/>
            <person name="Turgeon B.G."/>
        </authorList>
    </citation>
    <scope>NUCLEOTIDE SEQUENCE [LARGE SCALE GENOMIC DNA]</scope>
    <source>
        <strain evidence="1 2">ATCC 44560</strain>
    </source>
</reference>
<dbReference type="AlphaFoldDB" id="W6Z7X3"/>
<name>W6Z7X3_COCMI</name>
<dbReference type="RefSeq" id="XP_007687340.1">
    <property type="nucleotide sequence ID" value="XM_007689150.1"/>
</dbReference>
<protein>
    <submittedName>
        <fullName evidence="1">Uncharacterized protein</fullName>
    </submittedName>
</protein>
<dbReference type="GeneID" id="19122967"/>
<proteinExistence type="predicted"/>
<organism evidence="1 2">
    <name type="scientific">Bipolaris oryzae ATCC 44560</name>
    <dbReference type="NCBI Taxonomy" id="930090"/>
    <lineage>
        <taxon>Eukaryota</taxon>
        <taxon>Fungi</taxon>
        <taxon>Dikarya</taxon>
        <taxon>Ascomycota</taxon>
        <taxon>Pezizomycotina</taxon>
        <taxon>Dothideomycetes</taxon>
        <taxon>Pleosporomycetidae</taxon>
        <taxon>Pleosporales</taxon>
        <taxon>Pleosporineae</taxon>
        <taxon>Pleosporaceae</taxon>
        <taxon>Bipolaris</taxon>
    </lineage>
</organism>
<accession>W6Z7X3</accession>
<dbReference type="KEGG" id="bor:COCMIDRAFT_36187"/>
<sequence>MHPKKPPALTTRGLDTSAARESVADSIWLGKNFRVVALREKDHNEVEQSRASLKVAGYSLDTQTYTDPTHLGLGIQSTLYAATNSKQS</sequence>
<dbReference type="OrthoDB" id="10411036at2759"/>
<evidence type="ECO:0000313" key="1">
    <source>
        <dbReference type="EMBL" id="EUC46100.1"/>
    </source>
</evidence>